<dbReference type="Gene3D" id="3.10.180.10">
    <property type="entry name" value="2,3-Dihydroxybiphenyl 1,2-Dioxygenase, domain 1"/>
    <property type="match status" value="1"/>
</dbReference>
<dbReference type="InterPro" id="IPR037523">
    <property type="entry name" value="VOC_core"/>
</dbReference>
<dbReference type="CDD" id="cd08357">
    <property type="entry name" value="VOC_like"/>
    <property type="match status" value="1"/>
</dbReference>
<dbReference type="InterPro" id="IPR004360">
    <property type="entry name" value="Glyas_Fos-R_dOase_dom"/>
</dbReference>
<organism evidence="2 3">
    <name type="scientific">Rosistilla oblonga</name>
    <dbReference type="NCBI Taxonomy" id="2527990"/>
    <lineage>
        <taxon>Bacteria</taxon>
        <taxon>Pseudomonadati</taxon>
        <taxon>Planctomycetota</taxon>
        <taxon>Planctomycetia</taxon>
        <taxon>Pirellulales</taxon>
        <taxon>Pirellulaceae</taxon>
        <taxon>Rosistilla</taxon>
    </lineage>
</organism>
<dbReference type="InterPro" id="IPR029068">
    <property type="entry name" value="Glyas_Bleomycin-R_OHBP_Dase"/>
</dbReference>
<dbReference type="RefSeq" id="WP_145282839.1">
    <property type="nucleotide sequence ID" value="NZ_CP036318.1"/>
</dbReference>
<dbReference type="EMBL" id="CP036318">
    <property type="protein sequence ID" value="QDV55096.1"/>
    <property type="molecule type" value="Genomic_DNA"/>
</dbReference>
<dbReference type="Pfam" id="PF00903">
    <property type="entry name" value="Glyoxalase"/>
    <property type="match status" value="1"/>
</dbReference>
<dbReference type="SUPFAM" id="SSF54593">
    <property type="entry name" value="Glyoxalase/Bleomycin resistance protein/Dihydroxybiphenyl dioxygenase"/>
    <property type="match status" value="1"/>
</dbReference>
<evidence type="ECO:0000313" key="2">
    <source>
        <dbReference type="EMBL" id="QDV55096.1"/>
    </source>
</evidence>
<keyword evidence="3" id="KW-1185">Reference proteome</keyword>
<protein>
    <submittedName>
        <fullName evidence="2">Glyoxalase-like domain protein</fullName>
    </submittedName>
</protein>
<dbReference type="Proteomes" id="UP000316770">
    <property type="component" value="Chromosome"/>
</dbReference>
<dbReference type="AlphaFoldDB" id="A0A518IPS1"/>
<name>A0A518IPS1_9BACT</name>
<accession>A0A518IPS1</accession>
<dbReference type="PANTHER" id="PTHR39434:SF1">
    <property type="entry name" value="VOC DOMAIN-CONTAINING PROTEIN"/>
    <property type="match status" value="1"/>
</dbReference>
<gene>
    <name evidence="2" type="ORF">Mal33_10650</name>
</gene>
<dbReference type="PANTHER" id="PTHR39434">
    <property type="match status" value="1"/>
</dbReference>
<reference evidence="2 3" key="1">
    <citation type="submission" date="2019-02" db="EMBL/GenBank/DDBJ databases">
        <title>Deep-cultivation of Planctomycetes and their phenomic and genomic characterization uncovers novel biology.</title>
        <authorList>
            <person name="Wiegand S."/>
            <person name="Jogler M."/>
            <person name="Boedeker C."/>
            <person name="Pinto D."/>
            <person name="Vollmers J."/>
            <person name="Rivas-Marin E."/>
            <person name="Kohn T."/>
            <person name="Peeters S.H."/>
            <person name="Heuer A."/>
            <person name="Rast P."/>
            <person name="Oberbeckmann S."/>
            <person name="Bunk B."/>
            <person name="Jeske O."/>
            <person name="Meyerdierks A."/>
            <person name="Storesund J.E."/>
            <person name="Kallscheuer N."/>
            <person name="Luecker S."/>
            <person name="Lage O.M."/>
            <person name="Pohl T."/>
            <person name="Merkel B.J."/>
            <person name="Hornburger P."/>
            <person name="Mueller R.-W."/>
            <person name="Bruemmer F."/>
            <person name="Labrenz M."/>
            <person name="Spormann A.M."/>
            <person name="Op den Camp H."/>
            <person name="Overmann J."/>
            <person name="Amann R."/>
            <person name="Jetten M.S.M."/>
            <person name="Mascher T."/>
            <person name="Medema M.H."/>
            <person name="Devos D.P."/>
            <person name="Kaster A.-K."/>
            <person name="Ovreas L."/>
            <person name="Rohde M."/>
            <person name="Galperin M.Y."/>
            <person name="Jogler C."/>
        </authorList>
    </citation>
    <scope>NUCLEOTIDE SEQUENCE [LARGE SCALE GENOMIC DNA]</scope>
    <source>
        <strain evidence="2 3">Mal33</strain>
    </source>
</reference>
<proteinExistence type="predicted"/>
<feature type="domain" description="VOC" evidence="1">
    <location>
        <begin position="24"/>
        <end position="151"/>
    </location>
</feature>
<sequence length="160" mass="17431">MADGSHSSSDSHPLSDAASPAPLSPFHLAVQVNDLAEARKFYGELLGCSEGRSASTWVDFNFFGHQFVCHLNPDKTPGGIHCNEVDGHGVPVPHFGIVLDMQRWSALADRLKSKGVEFVIAPYIRFQGEPGEQGTMFFYDPSGNAVEMKGFNDMDALFAK</sequence>
<evidence type="ECO:0000259" key="1">
    <source>
        <dbReference type="PROSITE" id="PS51819"/>
    </source>
</evidence>
<dbReference type="PROSITE" id="PS51819">
    <property type="entry name" value="VOC"/>
    <property type="match status" value="1"/>
</dbReference>
<evidence type="ECO:0000313" key="3">
    <source>
        <dbReference type="Proteomes" id="UP000316770"/>
    </source>
</evidence>